<accession>A0ACC0B5E0</accession>
<evidence type="ECO:0000313" key="2">
    <source>
        <dbReference type="Proteomes" id="UP001060085"/>
    </source>
</evidence>
<proteinExistence type="predicted"/>
<comment type="caution">
    <text evidence="1">The sequence shown here is derived from an EMBL/GenBank/DDBJ whole genome shotgun (WGS) entry which is preliminary data.</text>
</comment>
<keyword evidence="2" id="KW-1185">Reference proteome</keyword>
<dbReference type="EMBL" id="CM044704">
    <property type="protein sequence ID" value="KAI5667861.1"/>
    <property type="molecule type" value="Genomic_DNA"/>
</dbReference>
<name>A0ACC0B5E0_CATRO</name>
<sequence>MITAIKEIHRLLNDEQVKLRIRELNWSKFVLDSIVIGMRKQNKMNEASMMVLSRIIALRGIGLFRGEDEPIVDVEELGMDVCLEEVHKRLDLLYQNMKELRGGLEDVREEVTCIGKSVEAANRSVMEVEDELRDIWDDIREKEGRRFCSGNNTTWNEEDDQLGGDVNDDIGVAGNKMVECKIQNEEKKETTNEKFVGSDNEYNDMKIDKDSFSDRNDKLSEGEIGGEDDDPLNLDVTQMETEEVDILRHWKQLASKQKSLRPLNLNKIRET</sequence>
<reference evidence="2" key="1">
    <citation type="journal article" date="2023" name="Nat. Plants">
        <title>Single-cell RNA sequencing provides a high-resolution roadmap for understanding the multicellular compartmentation of specialized metabolism.</title>
        <authorList>
            <person name="Sun S."/>
            <person name="Shen X."/>
            <person name="Li Y."/>
            <person name="Li Y."/>
            <person name="Wang S."/>
            <person name="Li R."/>
            <person name="Zhang H."/>
            <person name="Shen G."/>
            <person name="Guo B."/>
            <person name="Wei J."/>
            <person name="Xu J."/>
            <person name="St-Pierre B."/>
            <person name="Chen S."/>
            <person name="Sun C."/>
        </authorList>
    </citation>
    <scope>NUCLEOTIDE SEQUENCE [LARGE SCALE GENOMIC DNA]</scope>
</reference>
<protein>
    <submittedName>
        <fullName evidence="1">Uncharacterized protein</fullName>
    </submittedName>
</protein>
<dbReference type="Proteomes" id="UP001060085">
    <property type="component" value="Linkage Group LG04"/>
</dbReference>
<gene>
    <name evidence="1" type="ORF">M9H77_17714</name>
</gene>
<evidence type="ECO:0000313" key="1">
    <source>
        <dbReference type="EMBL" id="KAI5667861.1"/>
    </source>
</evidence>
<organism evidence="1 2">
    <name type="scientific">Catharanthus roseus</name>
    <name type="common">Madagascar periwinkle</name>
    <name type="synonym">Vinca rosea</name>
    <dbReference type="NCBI Taxonomy" id="4058"/>
    <lineage>
        <taxon>Eukaryota</taxon>
        <taxon>Viridiplantae</taxon>
        <taxon>Streptophyta</taxon>
        <taxon>Embryophyta</taxon>
        <taxon>Tracheophyta</taxon>
        <taxon>Spermatophyta</taxon>
        <taxon>Magnoliopsida</taxon>
        <taxon>eudicotyledons</taxon>
        <taxon>Gunneridae</taxon>
        <taxon>Pentapetalae</taxon>
        <taxon>asterids</taxon>
        <taxon>lamiids</taxon>
        <taxon>Gentianales</taxon>
        <taxon>Apocynaceae</taxon>
        <taxon>Rauvolfioideae</taxon>
        <taxon>Vinceae</taxon>
        <taxon>Catharanthinae</taxon>
        <taxon>Catharanthus</taxon>
    </lineage>
</organism>